<evidence type="ECO:0000256" key="1">
    <source>
        <dbReference type="SAM" id="MobiDB-lite"/>
    </source>
</evidence>
<dbReference type="PANTHER" id="PTHR21646">
    <property type="entry name" value="UBIQUITIN CARBOXYL-TERMINAL HYDROLASE"/>
    <property type="match status" value="1"/>
</dbReference>
<dbReference type="InterPro" id="IPR038765">
    <property type="entry name" value="Papain-like_cys_pep_sf"/>
</dbReference>
<dbReference type="InterPro" id="IPR018200">
    <property type="entry name" value="USP_CS"/>
</dbReference>
<dbReference type="GO" id="GO:0004843">
    <property type="term" value="F:cysteine-type deubiquitinase activity"/>
    <property type="evidence" value="ECO:0007669"/>
    <property type="project" value="InterPro"/>
</dbReference>
<dbReference type="InterPro" id="IPR050185">
    <property type="entry name" value="Ub_carboxyl-term_hydrolase"/>
</dbReference>
<dbReference type="SUPFAM" id="SSF54001">
    <property type="entry name" value="Cysteine proteinases"/>
    <property type="match status" value="1"/>
</dbReference>
<dbReference type="PANTHER" id="PTHR21646:SF23">
    <property type="entry name" value="UBIQUITIN CARBOXYL-TERMINAL HYDROLASE USP2"/>
    <property type="match status" value="1"/>
</dbReference>
<dbReference type="InterPro" id="IPR028889">
    <property type="entry name" value="USP"/>
</dbReference>
<dbReference type="PROSITE" id="PS50235">
    <property type="entry name" value="USP_3"/>
    <property type="match status" value="1"/>
</dbReference>
<comment type="caution">
    <text evidence="3">The sequence shown here is derived from an EMBL/GenBank/DDBJ whole genome shotgun (WGS) entry which is preliminary data.</text>
</comment>
<dbReference type="Proteomes" id="UP000054937">
    <property type="component" value="Unassembled WGS sequence"/>
</dbReference>
<dbReference type="InParanoid" id="A0A0V0R3W5"/>
<dbReference type="OrthoDB" id="292964at2759"/>
<name>A0A0V0R3W5_PSEPJ</name>
<feature type="region of interest" description="Disordered" evidence="1">
    <location>
        <begin position="1"/>
        <end position="35"/>
    </location>
</feature>
<feature type="region of interest" description="Disordered" evidence="1">
    <location>
        <begin position="247"/>
        <end position="267"/>
    </location>
</feature>
<feature type="compositionally biased region" description="Basic residues" evidence="1">
    <location>
        <begin position="247"/>
        <end position="262"/>
    </location>
</feature>
<dbReference type="Pfam" id="PF00443">
    <property type="entry name" value="UCH"/>
    <property type="match status" value="1"/>
</dbReference>
<dbReference type="PROSITE" id="PS00973">
    <property type="entry name" value="USP_2"/>
    <property type="match status" value="1"/>
</dbReference>
<dbReference type="InterPro" id="IPR001394">
    <property type="entry name" value="Peptidase_C19_UCH"/>
</dbReference>
<feature type="compositionally biased region" description="Basic and acidic residues" evidence="1">
    <location>
        <begin position="22"/>
        <end position="33"/>
    </location>
</feature>
<dbReference type="AlphaFoldDB" id="A0A0V0R3W5"/>
<reference evidence="3 4" key="1">
    <citation type="journal article" date="2015" name="Sci. Rep.">
        <title>Genome of the facultative scuticociliatosis pathogen Pseudocohnilembus persalinus provides insight into its virulence through horizontal gene transfer.</title>
        <authorList>
            <person name="Xiong J."/>
            <person name="Wang G."/>
            <person name="Cheng J."/>
            <person name="Tian M."/>
            <person name="Pan X."/>
            <person name="Warren A."/>
            <person name="Jiang C."/>
            <person name="Yuan D."/>
            <person name="Miao W."/>
        </authorList>
    </citation>
    <scope>NUCLEOTIDE SEQUENCE [LARGE SCALE GENOMIC DNA]</scope>
    <source>
        <strain evidence="3">36N120E</strain>
    </source>
</reference>
<evidence type="ECO:0000259" key="2">
    <source>
        <dbReference type="PROSITE" id="PS50235"/>
    </source>
</evidence>
<protein>
    <recommendedName>
        <fullName evidence="2">USP domain-containing protein</fullName>
    </recommendedName>
</protein>
<feature type="region of interest" description="Disordered" evidence="1">
    <location>
        <begin position="114"/>
        <end position="133"/>
    </location>
</feature>
<evidence type="ECO:0000313" key="3">
    <source>
        <dbReference type="EMBL" id="KRX09040.1"/>
    </source>
</evidence>
<organism evidence="3 4">
    <name type="scientific">Pseudocohnilembus persalinus</name>
    <name type="common">Ciliate</name>
    <dbReference type="NCBI Taxonomy" id="266149"/>
    <lineage>
        <taxon>Eukaryota</taxon>
        <taxon>Sar</taxon>
        <taxon>Alveolata</taxon>
        <taxon>Ciliophora</taxon>
        <taxon>Intramacronucleata</taxon>
        <taxon>Oligohymenophorea</taxon>
        <taxon>Scuticociliatia</taxon>
        <taxon>Philasterida</taxon>
        <taxon>Pseudocohnilembidae</taxon>
        <taxon>Pseudocohnilembus</taxon>
    </lineage>
</organism>
<dbReference type="GO" id="GO:0016579">
    <property type="term" value="P:protein deubiquitination"/>
    <property type="evidence" value="ECO:0007669"/>
    <property type="project" value="InterPro"/>
</dbReference>
<accession>A0A0V0R3W5</accession>
<keyword evidence="4" id="KW-1185">Reference proteome</keyword>
<feature type="compositionally biased region" description="Polar residues" evidence="1">
    <location>
        <begin position="114"/>
        <end position="125"/>
    </location>
</feature>
<evidence type="ECO:0000313" key="4">
    <source>
        <dbReference type="Proteomes" id="UP000054937"/>
    </source>
</evidence>
<feature type="compositionally biased region" description="Basic residues" evidence="1">
    <location>
        <begin position="1"/>
        <end position="11"/>
    </location>
</feature>
<proteinExistence type="predicted"/>
<feature type="domain" description="USP" evidence="2">
    <location>
        <begin position="279"/>
        <end position="530"/>
    </location>
</feature>
<dbReference type="EMBL" id="LDAU01000055">
    <property type="protein sequence ID" value="KRX09040.1"/>
    <property type="molecule type" value="Genomic_DNA"/>
</dbReference>
<gene>
    <name evidence="3" type="ORF">PPERSA_01927</name>
</gene>
<dbReference type="Gene3D" id="3.90.70.10">
    <property type="entry name" value="Cysteine proteinases"/>
    <property type="match status" value="2"/>
</dbReference>
<sequence>MGNGTSKKKEKKIQPDTSNVKLDQKIDSNKDNQKQNQDIQNGLLISESINNQNNMKVINIDGNNTPDNQQQVLNEDIQNQFQPHIVTKPSYKIRNFNQKNVEADEFYDALSNTQSDQIQQKNGRQMQKRSTNKTYQKTSQDLQQINKRNRNSSKININDSNSYVINNESHISYQSDLTEIILLKANRNLSDNLQSKTLNSRSRIIRHNNFQLSQDQDNNINNRTHENIHQNGGENGNLRYGNKRNTRTMQRHHSPVKMKRQSQVKIESPKLPKSKIGLCGLQNIGNTCYMYLKKKNIGLVVAYSNLINQVMKNGNRGPENPISIKKSIERYSNQFQGYNQQDAQEFMINLLEGLHEEINKGKKPKYQELKGDLNKYSIQEISNQWFSYYQQEDDSHIQDYFRGQLISIVKCNKCQNKSVACDNFHDMSLSFSRAIRIVEDPQIYRLFQWYLDEEQLDDEYYSDPSAKDCLYDLVGIVNHSGSLQYGHYTSQCKNMNDQRWYEFNDESVSDININNEEYETNGSAKYKNFY</sequence>